<accession>A0ABT8A3K7</accession>
<dbReference type="RefSeq" id="WP_290316138.1">
    <property type="nucleotide sequence ID" value="NZ_JAUFPN010000080.1"/>
</dbReference>
<proteinExistence type="predicted"/>
<dbReference type="EMBL" id="JAUFPN010000080">
    <property type="protein sequence ID" value="MDN3564345.1"/>
    <property type="molecule type" value="Genomic_DNA"/>
</dbReference>
<organism evidence="1 2">
    <name type="scientific">Paeniroseomonas aquatica</name>
    <dbReference type="NCBI Taxonomy" id="373043"/>
    <lineage>
        <taxon>Bacteria</taxon>
        <taxon>Pseudomonadati</taxon>
        <taxon>Pseudomonadota</taxon>
        <taxon>Alphaproteobacteria</taxon>
        <taxon>Acetobacterales</taxon>
        <taxon>Acetobacteraceae</taxon>
        <taxon>Paeniroseomonas</taxon>
    </lineage>
</organism>
<evidence type="ECO:0008006" key="3">
    <source>
        <dbReference type="Google" id="ProtNLM"/>
    </source>
</evidence>
<evidence type="ECO:0000313" key="1">
    <source>
        <dbReference type="EMBL" id="MDN3564345.1"/>
    </source>
</evidence>
<dbReference type="Proteomes" id="UP001529369">
    <property type="component" value="Unassembled WGS sequence"/>
</dbReference>
<sequence>MIILPNIAHFFPWQFQSCKRPISMPKRSLKANAQLATAPVSITVIDLEADRERIRRTLTFVHVPPAGKGDSREISLKAWIGSPYQDVAGELLVAHQEACMRLTSETTASQIYHLKRFLEFLIARDKERAGQSASNLKSFNFHVLRDFEHWLMSTTVKSRRLVEKRADLLKKILTKNPLSKFMGKKGNLNLAKISGRLGASHYYIDIHPPLFAIVEKAAKEQGIAIARSEISLRMSLQNKIYLKNDKDRPKASRYIADIVYTVNKTLARIVASRPDLLPKDFALPTPLTGSELQRVKSKALSPVEAETFEKSCLSAMRKVRQRRQECLLTVDPPGQSTQGETGNDAFRFGSKFDAAVQLDVRHKEFVGPSADDLMPFLLRLTFNEHAPLNISTALSLHVDLANVSAHCLRPSPTPGHCRVYFSKPRAGIDEEFVDVPDRGAFDVPGVIRTVIDLTKRLRPSASEQDAHTLWLYARQKNGAACALTSSIAYVALREFQNRPENYTPDGKPIPDLHFRRFRPTILANVAISNGVDEAQRRASHADFRRTIDYASSPGNEIRVRDTIKGAQSKAISSIRSGFQNRPKPEEVEKLASELGVTLGHAAEVLLGQRDKLFNSCLDDKNGKGPERKGAACRRYESCLVCVNGIILERHLPRLLDFYFQWLRLADVLDEVIWREEHELNCRLVEVHLSKFPPDLVDRLTNEARSRSPVIGYRPAKQT</sequence>
<protein>
    <recommendedName>
        <fullName evidence="3">Site-specific integrase</fullName>
    </recommendedName>
</protein>
<keyword evidence="2" id="KW-1185">Reference proteome</keyword>
<gene>
    <name evidence="1" type="ORF">QWZ14_08190</name>
</gene>
<reference evidence="2" key="1">
    <citation type="journal article" date="2019" name="Int. J. Syst. Evol. Microbiol.">
        <title>The Global Catalogue of Microorganisms (GCM) 10K type strain sequencing project: providing services to taxonomists for standard genome sequencing and annotation.</title>
        <authorList>
            <consortium name="The Broad Institute Genomics Platform"/>
            <consortium name="The Broad Institute Genome Sequencing Center for Infectious Disease"/>
            <person name="Wu L."/>
            <person name="Ma J."/>
        </authorList>
    </citation>
    <scope>NUCLEOTIDE SEQUENCE [LARGE SCALE GENOMIC DNA]</scope>
    <source>
        <strain evidence="2">CECT 7131</strain>
    </source>
</reference>
<comment type="caution">
    <text evidence="1">The sequence shown here is derived from an EMBL/GenBank/DDBJ whole genome shotgun (WGS) entry which is preliminary data.</text>
</comment>
<evidence type="ECO:0000313" key="2">
    <source>
        <dbReference type="Proteomes" id="UP001529369"/>
    </source>
</evidence>
<name>A0ABT8A3K7_9PROT</name>